<comment type="subcellular location">
    <subcellularLocation>
        <location evidence="1">Nucleus</location>
    </subcellularLocation>
</comment>
<dbReference type="CDD" id="cd00136">
    <property type="entry name" value="PDZ_canonical"/>
    <property type="match status" value="1"/>
</dbReference>
<reference evidence="6" key="1">
    <citation type="journal article" date="2011" name="Nature">
        <title>A high-resolution map of human evolutionary constraint using 29 mammals.</title>
        <authorList>
            <person name="Lindblad-Toh K."/>
            <person name="Garber M."/>
            <person name="Zuk O."/>
            <person name="Lin M.F."/>
            <person name="Parker B.J."/>
            <person name="Washietl S."/>
            <person name="Kheradpour P."/>
            <person name="Ernst J."/>
            <person name="Jordan G."/>
            <person name="Mauceli E."/>
            <person name="Ward L.D."/>
            <person name="Lowe C.B."/>
            <person name="Holloway A.K."/>
            <person name="Clamp M."/>
            <person name="Gnerre S."/>
            <person name="Alfoldi J."/>
            <person name="Beal K."/>
            <person name="Chang J."/>
            <person name="Clawson H."/>
            <person name="Cuff J."/>
            <person name="Di Palma F."/>
            <person name="Fitzgerald S."/>
            <person name="Flicek P."/>
            <person name="Guttman M."/>
            <person name="Hubisz M.J."/>
            <person name="Jaffe D.B."/>
            <person name="Jungreis I."/>
            <person name="Kent W.J."/>
            <person name="Kostka D."/>
            <person name="Lara M."/>
            <person name="Martins A.L."/>
            <person name="Massingham T."/>
            <person name="Moltke I."/>
            <person name="Raney B.J."/>
            <person name="Rasmussen M.D."/>
            <person name="Robinson J."/>
            <person name="Stark A."/>
            <person name="Vilella A.J."/>
            <person name="Wen J."/>
            <person name="Xie X."/>
            <person name="Zody M.C."/>
            <person name="Baldwin J."/>
            <person name="Bloom T."/>
            <person name="Chin C.W."/>
            <person name="Heiman D."/>
            <person name="Nicol R."/>
            <person name="Nusbaum C."/>
            <person name="Young S."/>
            <person name="Wilkinson J."/>
            <person name="Worley K.C."/>
            <person name="Kovar C.L."/>
            <person name="Muzny D.M."/>
            <person name="Gibbs R.A."/>
            <person name="Cree A."/>
            <person name="Dihn H.H."/>
            <person name="Fowler G."/>
            <person name="Jhangiani S."/>
            <person name="Joshi V."/>
            <person name="Lee S."/>
            <person name="Lewis L.R."/>
            <person name="Nazareth L.V."/>
            <person name="Okwuonu G."/>
            <person name="Santibanez J."/>
            <person name="Warren W.C."/>
            <person name="Mardis E.R."/>
            <person name="Weinstock G.M."/>
            <person name="Wilson R.K."/>
            <person name="Delehaunty K."/>
            <person name="Dooling D."/>
            <person name="Fronik C."/>
            <person name="Fulton L."/>
            <person name="Fulton B."/>
            <person name="Graves T."/>
            <person name="Minx P."/>
            <person name="Sodergren E."/>
            <person name="Birney E."/>
            <person name="Margulies E.H."/>
            <person name="Herrero J."/>
            <person name="Green E.D."/>
            <person name="Haussler D."/>
            <person name="Siepel A."/>
            <person name="Goldman N."/>
            <person name="Pollard K.S."/>
            <person name="Pedersen J.S."/>
            <person name="Lander E.S."/>
            <person name="Kellis M."/>
        </authorList>
    </citation>
    <scope>NUCLEOTIDE SEQUENCE [LARGE SCALE GENOMIC DNA]</scope>
    <source>
        <strain evidence="6">2N</strain>
    </source>
</reference>
<dbReference type="InterPro" id="IPR001478">
    <property type="entry name" value="PDZ"/>
</dbReference>
<evidence type="ECO:0000256" key="1">
    <source>
        <dbReference type="ARBA" id="ARBA00004123"/>
    </source>
</evidence>
<dbReference type="GO" id="GO:0005634">
    <property type="term" value="C:nucleus"/>
    <property type="evidence" value="ECO:0007669"/>
    <property type="project" value="UniProtKB-SubCell"/>
</dbReference>
<dbReference type="PROSITE" id="PS50106">
    <property type="entry name" value="PDZ"/>
    <property type="match status" value="1"/>
</dbReference>
<dbReference type="FunFam" id="2.30.42.10:FF:000106">
    <property type="entry name" value="Neuroblast differentiation-associated protein AHNAK"/>
    <property type="match status" value="1"/>
</dbReference>
<dbReference type="AlphaFoldDB" id="A0A286XGX3"/>
<dbReference type="InterPro" id="IPR036034">
    <property type="entry name" value="PDZ_sf"/>
</dbReference>
<name>A0A286XGX3_CAVPO</name>
<dbReference type="Ensembl" id="ENSCPOT00000040609.1">
    <property type="protein sequence ID" value="ENSCPOP00000024611.1"/>
    <property type="gene ID" value="ENSCPOG00000032311.1"/>
</dbReference>
<dbReference type="Pfam" id="PF00595">
    <property type="entry name" value="PDZ"/>
    <property type="match status" value="1"/>
</dbReference>
<protein>
    <recommendedName>
        <fullName evidence="4">PDZ domain-containing protein</fullName>
    </recommendedName>
</protein>
<dbReference type="EMBL" id="AAKN02039315">
    <property type="status" value="NOT_ANNOTATED_CDS"/>
    <property type="molecule type" value="Genomic_DNA"/>
</dbReference>
<feature type="region of interest" description="Disordered" evidence="3">
    <location>
        <begin position="87"/>
        <end position="109"/>
    </location>
</feature>
<dbReference type="VEuPathDB" id="HostDB:ENSCPOG00000032311"/>
<dbReference type="PANTHER" id="PTHR23348:SF41">
    <property type="entry name" value="NEUROBLAST DIFFERENTIATION-ASSOCIATED PROTEIN AHNAK"/>
    <property type="match status" value="1"/>
</dbReference>
<keyword evidence="2" id="KW-0539">Nucleus</keyword>
<dbReference type="OMA" id="WTHEAMG"/>
<dbReference type="PANTHER" id="PTHR23348">
    <property type="entry name" value="PERIAXIN/AHNAK"/>
    <property type="match status" value="1"/>
</dbReference>
<dbReference type="GeneTree" id="ENSGT00940000154902"/>
<dbReference type="STRING" id="10141.ENSCPOP00000024611"/>
<keyword evidence="6" id="KW-1185">Reference proteome</keyword>
<evidence type="ECO:0000256" key="2">
    <source>
        <dbReference type="ARBA" id="ARBA00023242"/>
    </source>
</evidence>
<dbReference type="GO" id="GO:0043484">
    <property type="term" value="P:regulation of RNA splicing"/>
    <property type="evidence" value="ECO:0007669"/>
    <property type="project" value="TreeGrafter"/>
</dbReference>
<dbReference type="Gene3D" id="2.30.42.10">
    <property type="match status" value="1"/>
</dbReference>
<evidence type="ECO:0000313" key="5">
    <source>
        <dbReference type="Ensembl" id="ENSCPOP00000024611.1"/>
    </source>
</evidence>
<feature type="domain" description="PDZ" evidence="4">
    <location>
        <begin position="1"/>
        <end position="79"/>
    </location>
</feature>
<reference evidence="5" key="2">
    <citation type="submission" date="2025-08" db="UniProtKB">
        <authorList>
            <consortium name="Ensembl"/>
        </authorList>
    </citation>
    <scope>IDENTIFICATION</scope>
    <source>
        <strain evidence="5">2N</strain>
    </source>
</reference>
<dbReference type="GO" id="GO:0043034">
    <property type="term" value="C:costamere"/>
    <property type="evidence" value="ECO:0007669"/>
    <property type="project" value="TreeGrafter"/>
</dbReference>
<dbReference type="Bgee" id="ENSCPOG00000032311">
    <property type="expression patterns" value="Expressed in heart left ventricle and 8 other cell types or tissues"/>
</dbReference>
<accession>A0A286XGX3</accession>
<sequence>MEKEEETTRELLLPNWQGSGSHGLTIAQRADGVFVQEVLQDSPAARTGVVQEGDQIVGATIYFDNLQSGEVAQLLSSVGHHTVGLKLHRRGDRSPEPGQAWTHEAMGPRSPEVVLVSPSQPAWLLPTQAQYS</sequence>
<proteinExistence type="predicted"/>
<reference evidence="5" key="3">
    <citation type="submission" date="2025-09" db="UniProtKB">
        <authorList>
            <consortium name="Ensembl"/>
        </authorList>
    </citation>
    <scope>IDENTIFICATION</scope>
    <source>
        <strain evidence="5">2N</strain>
    </source>
</reference>
<dbReference type="InterPro" id="IPR052082">
    <property type="entry name" value="Myelin_sheath_structural"/>
</dbReference>
<dbReference type="SMART" id="SM00228">
    <property type="entry name" value="PDZ"/>
    <property type="match status" value="1"/>
</dbReference>
<dbReference type="SUPFAM" id="SSF50156">
    <property type="entry name" value="PDZ domain-like"/>
    <property type="match status" value="1"/>
</dbReference>
<organism evidence="5 6">
    <name type="scientific">Cavia porcellus</name>
    <name type="common">Guinea pig</name>
    <dbReference type="NCBI Taxonomy" id="10141"/>
    <lineage>
        <taxon>Eukaryota</taxon>
        <taxon>Metazoa</taxon>
        <taxon>Chordata</taxon>
        <taxon>Craniata</taxon>
        <taxon>Vertebrata</taxon>
        <taxon>Euteleostomi</taxon>
        <taxon>Mammalia</taxon>
        <taxon>Eutheria</taxon>
        <taxon>Euarchontoglires</taxon>
        <taxon>Glires</taxon>
        <taxon>Rodentia</taxon>
        <taxon>Hystricomorpha</taxon>
        <taxon>Caviidae</taxon>
        <taxon>Cavia</taxon>
    </lineage>
</organism>
<dbReference type="Proteomes" id="UP000005447">
    <property type="component" value="Unassembled WGS sequence"/>
</dbReference>
<evidence type="ECO:0000259" key="4">
    <source>
        <dbReference type="PROSITE" id="PS50106"/>
    </source>
</evidence>
<dbReference type="InParanoid" id="A0A286XGX3"/>
<evidence type="ECO:0000256" key="3">
    <source>
        <dbReference type="SAM" id="MobiDB-lite"/>
    </source>
</evidence>
<evidence type="ECO:0000313" key="6">
    <source>
        <dbReference type="Proteomes" id="UP000005447"/>
    </source>
</evidence>